<evidence type="ECO:0000313" key="3">
    <source>
        <dbReference type="Proteomes" id="UP001165283"/>
    </source>
</evidence>
<sequence length="103" mass="11011">MELSALALVCAHGPTHGYDVAKRLQAAGLGEVKGGTLYPVLGRLEDQGLLASHWAPGDGGPGRKVVSATDEGRRELAVRRARWQQWTAAVADVLAARPEEEDR</sequence>
<organism evidence="2 3">
    <name type="scientific">Pseudonocardia humida</name>
    <dbReference type="NCBI Taxonomy" id="2800819"/>
    <lineage>
        <taxon>Bacteria</taxon>
        <taxon>Bacillati</taxon>
        <taxon>Actinomycetota</taxon>
        <taxon>Actinomycetes</taxon>
        <taxon>Pseudonocardiales</taxon>
        <taxon>Pseudonocardiaceae</taxon>
        <taxon>Pseudonocardia</taxon>
    </lineage>
</organism>
<comment type="caution">
    <text evidence="2">The sequence shown here is derived from an EMBL/GenBank/DDBJ whole genome shotgun (WGS) entry which is preliminary data.</text>
</comment>
<dbReference type="InterPro" id="IPR036390">
    <property type="entry name" value="WH_DNA-bd_sf"/>
</dbReference>
<dbReference type="SUPFAM" id="SSF46785">
    <property type="entry name" value="Winged helix' DNA-binding domain"/>
    <property type="match status" value="1"/>
</dbReference>
<dbReference type="Gene3D" id="1.10.10.10">
    <property type="entry name" value="Winged helix-like DNA-binding domain superfamily/Winged helix DNA-binding domain"/>
    <property type="match status" value="1"/>
</dbReference>
<proteinExistence type="predicted"/>
<dbReference type="InterPro" id="IPR005149">
    <property type="entry name" value="Tscrpt_reg_PadR_N"/>
</dbReference>
<dbReference type="PANTHER" id="PTHR33169">
    <property type="entry name" value="PADR-FAMILY TRANSCRIPTIONAL REGULATOR"/>
    <property type="match status" value="1"/>
</dbReference>
<keyword evidence="3" id="KW-1185">Reference proteome</keyword>
<name>A0ABT1A617_9PSEU</name>
<evidence type="ECO:0000313" key="2">
    <source>
        <dbReference type="EMBL" id="MCO1658472.1"/>
    </source>
</evidence>
<dbReference type="InterPro" id="IPR036388">
    <property type="entry name" value="WH-like_DNA-bd_sf"/>
</dbReference>
<accession>A0ABT1A617</accession>
<dbReference type="EMBL" id="JAGSOV010000054">
    <property type="protein sequence ID" value="MCO1658472.1"/>
    <property type="molecule type" value="Genomic_DNA"/>
</dbReference>
<gene>
    <name evidence="2" type="ORF">KDL28_25730</name>
</gene>
<evidence type="ECO:0000259" key="1">
    <source>
        <dbReference type="Pfam" id="PF03551"/>
    </source>
</evidence>
<reference evidence="2" key="1">
    <citation type="submission" date="2021-04" db="EMBL/GenBank/DDBJ databases">
        <title>Pseudonocardia sp. nov., isolated from sandy soil of mangrove forest.</title>
        <authorList>
            <person name="Zan Z."/>
            <person name="Huang R."/>
            <person name="Liu W."/>
        </authorList>
    </citation>
    <scope>NUCLEOTIDE SEQUENCE</scope>
    <source>
        <strain evidence="2">S2-4</strain>
    </source>
</reference>
<dbReference type="PANTHER" id="PTHR33169:SF14">
    <property type="entry name" value="TRANSCRIPTIONAL REGULATOR RV3488"/>
    <property type="match status" value="1"/>
</dbReference>
<feature type="domain" description="Transcription regulator PadR N-terminal" evidence="1">
    <location>
        <begin position="8"/>
        <end position="77"/>
    </location>
</feature>
<protein>
    <submittedName>
        <fullName evidence="2">PadR family transcriptional regulator</fullName>
    </submittedName>
</protein>
<dbReference type="Pfam" id="PF03551">
    <property type="entry name" value="PadR"/>
    <property type="match status" value="1"/>
</dbReference>
<dbReference type="Proteomes" id="UP001165283">
    <property type="component" value="Unassembled WGS sequence"/>
</dbReference>
<dbReference type="InterPro" id="IPR052509">
    <property type="entry name" value="Metal_resp_DNA-bind_regulator"/>
</dbReference>